<dbReference type="Proteomes" id="UP000193986">
    <property type="component" value="Unassembled WGS sequence"/>
</dbReference>
<reference evidence="1 2" key="1">
    <citation type="submission" date="2016-07" db="EMBL/GenBank/DDBJ databases">
        <title>Pervasive Adenine N6-methylation of Active Genes in Fungi.</title>
        <authorList>
            <consortium name="DOE Joint Genome Institute"/>
            <person name="Mondo S.J."/>
            <person name="Dannebaum R.O."/>
            <person name="Kuo R.C."/>
            <person name="Labutti K."/>
            <person name="Haridas S."/>
            <person name="Kuo A."/>
            <person name="Salamov A."/>
            <person name="Ahrendt S.R."/>
            <person name="Lipzen A."/>
            <person name="Sullivan W."/>
            <person name="Andreopoulos W.B."/>
            <person name="Clum A."/>
            <person name="Lindquist E."/>
            <person name="Daum C."/>
            <person name="Ramamoorthy G.K."/>
            <person name="Gryganskyi A."/>
            <person name="Culley D."/>
            <person name="Magnuson J.K."/>
            <person name="James T.Y."/>
            <person name="O'Malley M.A."/>
            <person name="Stajich J.E."/>
            <person name="Spatafora J.W."/>
            <person name="Visel A."/>
            <person name="Grigoriev I.V."/>
        </authorList>
    </citation>
    <scope>NUCLEOTIDE SEQUENCE [LARGE SCALE GENOMIC DNA]</scope>
    <source>
        <strain evidence="1 2">68-887.2</strain>
    </source>
</reference>
<evidence type="ECO:0008006" key="3">
    <source>
        <dbReference type="Google" id="ProtNLM"/>
    </source>
</evidence>
<name>A0A1Y2BHV4_9TREE</name>
<evidence type="ECO:0000313" key="2">
    <source>
        <dbReference type="Proteomes" id="UP000193986"/>
    </source>
</evidence>
<evidence type="ECO:0000313" key="1">
    <source>
        <dbReference type="EMBL" id="ORY34353.1"/>
    </source>
</evidence>
<dbReference type="InParanoid" id="A0A1Y2BHV4"/>
<protein>
    <recommendedName>
        <fullName evidence="3">F-box domain-containing protein</fullName>
    </recommendedName>
</protein>
<sequence length="400" mass="44937">MNSFSAQTHHLTKRYYWVYVYTSSSPTTNNKRETITTSNMQGLHIDLLVSILSLADRSTLAACLRVSRLFLQVAGPILYREIPFGPALSSVQDSDNGNGNGYSKIKRDLLECTRTMNIPSHPGSCCGLAEVSDLLPNLNTVRLSDQSPWYTYCHIGSNGPSSNLIFPWECSLLKQLRPSTLVLQDTLPPTSRAHVGFGSSFLQPTVRRIVITLQYGCFWIWGAEGTRMLDRLGPTVEEIVLAFGPWESGWKSSSSWKKDWPGSPCVASQIACMALEGHWRVTVVGSDNFNIEWAGEDEPESVVHRKVEDIQARSTLAKDKDETDSWIPRLDDNVATQEVQKRISFVDLDDWLKEEGKGVLAEDQLNSWRSMRSKQRQAKLSGRRISPPDPYFSPGLYWSS</sequence>
<comment type="caution">
    <text evidence="1">The sequence shown here is derived from an EMBL/GenBank/DDBJ whole genome shotgun (WGS) entry which is preliminary data.</text>
</comment>
<dbReference type="OrthoDB" id="2571288at2759"/>
<organism evidence="1 2">
    <name type="scientific">Naematelia encephala</name>
    <dbReference type="NCBI Taxonomy" id="71784"/>
    <lineage>
        <taxon>Eukaryota</taxon>
        <taxon>Fungi</taxon>
        <taxon>Dikarya</taxon>
        <taxon>Basidiomycota</taxon>
        <taxon>Agaricomycotina</taxon>
        <taxon>Tremellomycetes</taxon>
        <taxon>Tremellales</taxon>
        <taxon>Naemateliaceae</taxon>
        <taxon>Naematelia</taxon>
    </lineage>
</organism>
<keyword evidence="2" id="KW-1185">Reference proteome</keyword>
<dbReference type="AlphaFoldDB" id="A0A1Y2BHV4"/>
<proteinExistence type="predicted"/>
<dbReference type="EMBL" id="MCFC01000003">
    <property type="protein sequence ID" value="ORY34353.1"/>
    <property type="molecule type" value="Genomic_DNA"/>
</dbReference>
<gene>
    <name evidence="1" type="ORF">BCR39DRAFT_517874</name>
</gene>
<accession>A0A1Y2BHV4</accession>